<name>A0A1M5K5K5_9GAMM</name>
<evidence type="ECO:0000313" key="3">
    <source>
        <dbReference type="EMBL" id="SHG47981.1"/>
    </source>
</evidence>
<sequence>MTAEMRIRALCVDDEPAVLDGLQLTLHRHCQLDVARSGAEALGMLAQQRYAVLMSDMRMPGIDGATLLNVVRQRHPETVRLLLTGQADIQTAALAINNGQIFRFLIKPCPPATVQRAFADAAEQYRLQTVERNLLERTLRGAVQALTEVLSLTDPEAYGRAAQVKTLCVDMATRLQLSPTWALELAAMMAPLGRISLPPDLLQRLASGAPLQRQSDREALQRVSEVTHRLLAPIPRLEPVRDILRAAERHMAAVDDAADIAADTMPVAALSRVLRAATRFVERTDHGDTPELALAELRNDGAQDVLIDVIRQITGSRTHEQQVRTLPVHRLGVGMRLCDDLLTQNGQRLVPRGFEVNASFVERIRNMRPDALRSPVRVLIPRNAD</sequence>
<dbReference type="GO" id="GO:0000160">
    <property type="term" value="P:phosphorelay signal transduction system"/>
    <property type="evidence" value="ECO:0007669"/>
    <property type="project" value="InterPro"/>
</dbReference>
<dbReference type="AlphaFoldDB" id="A0A1M5K5K5"/>
<dbReference type="PANTHER" id="PTHR45228">
    <property type="entry name" value="CYCLIC DI-GMP PHOSPHODIESTERASE TM_0186-RELATED"/>
    <property type="match status" value="1"/>
</dbReference>
<dbReference type="SUPFAM" id="SSF52172">
    <property type="entry name" value="CheY-like"/>
    <property type="match status" value="1"/>
</dbReference>
<keyword evidence="1" id="KW-0597">Phosphoprotein</keyword>
<feature type="domain" description="Response regulatory" evidence="2">
    <location>
        <begin position="8"/>
        <end position="122"/>
    </location>
</feature>
<dbReference type="PANTHER" id="PTHR45228:SF8">
    <property type="entry name" value="TWO-COMPONENT RESPONSE REGULATOR-RELATED"/>
    <property type="match status" value="1"/>
</dbReference>
<evidence type="ECO:0000259" key="2">
    <source>
        <dbReference type="PROSITE" id="PS50110"/>
    </source>
</evidence>
<dbReference type="Pfam" id="PF00072">
    <property type="entry name" value="Response_reg"/>
    <property type="match status" value="1"/>
</dbReference>
<dbReference type="CDD" id="cd17569">
    <property type="entry name" value="REC_HupR-like"/>
    <property type="match status" value="1"/>
</dbReference>
<dbReference type="Pfam" id="PF13487">
    <property type="entry name" value="HD_5"/>
    <property type="match status" value="1"/>
</dbReference>
<dbReference type="Proteomes" id="UP000199758">
    <property type="component" value="Unassembled WGS sequence"/>
</dbReference>
<dbReference type="SMART" id="SM00448">
    <property type="entry name" value="REC"/>
    <property type="match status" value="1"/>
</dbReference>
<reference evidence="3 4" key="1">
    <citation type="submission" date="2016-11" db="EMBL/GenBank/DDBJ databases">
        <authorList>
            <person name="Jaros S."/>
            <person name="Januszkiewicz K."/>
            <person name="Wedrychowicz H."/>
        </authorList>
    </citation>
    <scope>NUCLEOTIDE SEQUENCE [LARGE SCALE GENOMIC DNA]</scope>
    <source>
        <strain evidence="3 4">CGMCC 1.7049</strain>
    </source>
</reference>
<organism evidence="3 4">
    <name type="scientific">Hydrocarboniphaga daqingensis</name>
    <dbReference type="NCBI Taxonomy" id="490188"/>
    <lineage>
        <taxon>Bacteria</taxon>
        <taxon>Pseudomonadati</taxon>
        <taxon>Pseudomonadota</taxon>
        <taxon>Gammaproteobacteria</taxon>
        <taxon>Nevskiales</taxon>
        <taxon>Nevskiaceae</taxon>
        <taxon>Hydrocarboniphaga</taxon>
    </lineage>
</organism>
<dbReference type="Gene3D" id="1.10.3210.10">
    <property type="entry name" value="Hypothetical protein af1432"/>
    <property type="match status" value="1"/>
</dbReference>
<dbReference type="PROSITE" id="PS50110">
    <property type="entry name" value="RESPONSE_REGULATORY"/>
    <property type="match status" value="1"/>
</dbReference>
<dbReference type="InterPro" id="IPR052020">
    <property type="entry name" value="Cyclic_di-GMP/3'3'-cGAMP_PDE"/>
</dbReference>
<evidence type="ECO:0000313" key="4">
    <source>
        <dbReference type="Proteomes" id="UP000199758"/>
    </source>
</evidence>
<keyword evidence="4" id="KW-1185">Reference proteome</keyword>
<protein>
    <submittedName>
        <fullName evidence="3">Response regulator receiver domain-containing protein</fullName>
    </submittedName>
</protein>
<evidence type="ECO:0000256" key="1">
    <source>
        <dbReference type="PROSITE-ProRule" id="PRU00169"/>
    </source>
</evidence>
<proteinExistence type="predicted"/>
<dbReference type="EMBL" id="FQWZ01000001">
    <property type="protein sequence ID" value="SHG47981.1"/>
    <property type="molecule type" value="Genomic_DNA"/>
</dbReference>
<accession>A0A1M5K5K5</accession>
<gene>
    <name evidence="3" type="ORF">SAMN04488068_0369</name>
</gene>
<dbReference type="RefSeq" id="WP_072893126.1">
    <property type="nucleotide sequence ID" value="NZ_FQWZ01000001.1"/>
</dbReference>
<dbReference type="InterPro" id="IPR011006">
    <property type="entry name" value="CheY-like_superfamily"/>
</dbReference>
<dbReference type="Gene3D" id="3.40.50.2300">
    <property type="match status" value="1"/>
</dbReference>
<dbReference type="InterPro" id="IPR001789">
    <property type="entry name" value="Sig_transdc_resp-reg_receiver"/>
</dbReference>
<feature type="modified residue" description="4-aspartylphosphate" evidence="1">
    <location>
        <position position="56"/>
    </location>
</feature>
<dbReference type="STRING" id="490188.SAMN04488068_0369"/>